<evidence type="ECO:0000313" key="5">
    <source>
        <dbReference type="EMBL" id="AZB17651.1"/>
    </source>
</evidence>
<dbReference type="InterPro" id="IPR018060">
    <property type="entry name" value="HTH_AraC"/>
</dbReference>
<dbReference type="SUPFAM" id="SSF51215">
    <property type="entry name" value="Regulatory protein AraC"/>
    <property type="match status" value="1"/>
</dbReference>
<keyword evidence="2" id="KW-0238">DNA-binding</keyword>
<reference evidence="5 6" key="1">
    <citation type="submission" date="2018-11" db="EMBL/GenBank/DDBJ databases">
        <title>Proposal to divide the Flavobacteriaceae and reorganize its genera based on Amino Acid Identity values calculated from whole genome sequences.</title>
        <authorList>
            <person name="Nicholson A.C."/>
            <person name="Gulvik C.A."/>
            <person name="Whitney A.M."/>
            <person name="Humrighouse B.W."/>
            <person name="Bell M."/>
            <person name="Holmes B."/>
            <person name="Steigerwalt A.G."/>
            <person name="Villarma A."/>
            <person name="Sheth M."/>
            <person name="Batra D."/>
            <person name="Pryor J."/>
            <person name="Bernardet J.-F."/>
            <person name="Hugo C."/>
            <person name="Kampfer P."/>
            <person name="Newman J."/>
            <person name="McQuiston J.R."/>
        </authorList>
    </citation>
    <scope>NUCLEOTIDE SEQUENCE [LARGE SCALE GENOMIC DNA]</scope>
    <source>
        <strain evidence="5 6">H5559</strain>
    </source>
</reference>
<evidence type="ECO:0000259" key="4">
    <source>
        <dbReference type="PROSITE" id="PS01124"/>
    </source>
</evidence>
<protein>
    <submittedName>
        <fullName evidence="5">Helix-turn-helix domain-containing protein</fullName>
    </submittedName>
</protein>
<evidence type="ECO:0000313" key="6">
    <source>
        <dbReference type="Proteomes" id="UP000269015"/>
    </source>
</evidence>
<dbReference type="InterPro" id="IPR014710">
    <property type="entry name" value="RmlC-like_jellyroll"/>
</dbReference>
<proteinExistence type="predicted"/>
<dbReference type="PANTHER" id="PTHR43280">
    <property type="entry name" value="ARAC-FAMILY TRANSCRIPTIONAL REGULATOR"/>
    <property type="match status" value="1"/>
</dbReference>
<keyword evidence="1" id="KW-0805">Transcription regulation</keyword>
<dbReference type="PANTHER" id="PTHR43280:SF32">
    <property type="entry name" value="TRANSCRIPTIONAL REGULATORY PROTEIN"/>
    <property type="match status" value="1"/>
</dbReference>
<dbReference type="Gene3D" id="1.10.10.60">
    <property type="entry name" value="Homeodomain-like"/>
    <property type="match status" value="1"/>
</dbReference>
<dbReference type="GO" id="GO:0043565">
    <property type="term" value="F:sequence-specific DNA binding"/>
    <property type="evidence" value="ECO:0007669"/>
    <property type="project" value="InterPro"/>
</dbReference>
<dbReference type="InterPro" id="IPR003313">
    <property type="entry name" value="AraC-bd"/>
</dbReference>
<dbReference type="EMBL" id="CP033930">
    <property type="protein sequence ID" value="AZB17651.1"/>
    <property type="molecule type" value="Genomic_DNA"/>
</dbReference>
<organism evidence="5 6">
    <name type="scientific">Chryseobacterium indologenes</name>
    <name type="common">Flavobacterium indologenes</name>
    <dbReference type="NCBI Taxonomy" id="253"/>
    <lineage>
        <taxon>Bacteria</taxon>
        <taxon>Pseudomonadati</taxon>
        <taxon>Bacteroidota</taxon>
        <taxon>Flavobacteriia</taxon>
        <taxon>Flavobacteriales</taxon>
        <taxon>Weeksellaceae</taxon>
        <taxon>Chryseobacterium group</taxon>
        <taxon>Chryseobacterium</taxon>
    </lineage>
</organism>
<evidence type="ECO:0000256" key="3">
    <source>
        <dbReference type="ARBA" id="ARBA00023163"/>
    </source>
</evidence>
<dbReference type="SMART" id="SM00342">
    <property type="entry name" value="HTH_ARAC"/>
    <property type="match status" value="1"/>
</dbReference>
<dbReference type="GO" id="GO:0003700">
    <property type="term" value="F:DNA-binding transcription factor activity"/>
    <property type="evidence" value="ECO:0007669"/>
    <property type="project" value="InterPro"/>
</dbReference>
<dbReference type="PROSITE" id="PS01124">
    <property type="entry name" value="HTH_ARAC_FAMILY_2"/>
    <property type="match status" value="1"/>
</dbReference>
<dbReference type="InterPro" id="IPR037923">
    <property type="entry name" value="HTH-like"/>
</dbReference>
<accession>A0AAD1DUR8</accession>
<dbReference type="Pfam" id="PF12833">
    <property type="entry name" value="HTH_18"/>
    <property type="match status" value="1"/>
</dbReference>
<sequence>MITMDKIDKMELYTIETLISTPSSLSDFAIHNLQDFSKQFKHLKAPHRHDFYSIIIFEKGEGVHIIDFVNYNVQANRIFLINYGQVHSWIKLKDAKGYIINFTKEFYNLIYTGNNKIKSDLINSEITPYVDIDQKTMSEWKQLAELIKDEYQAEKREYKELICIYLKAILVKYRRNHNSCTPGGTINKSDRKTVLIQQFNELVNLKFKQWKFPKQYAEELHITSNYLNMIVKKSLGWSAGYIIRERIVLEAKRLLQSTDLTVAEIGAELGFTDKSNFNKYFKGYVNLTPENYRKQTFQQKN</sequence>
<name>A0AAD1DUR8_CHRID</name>
<gene>
    <name evidence="5" type="ORF">EG352_07655</name>
</gene>
<feature type="domain" description="HTH araC/xylS-type" evidence="4">
    <location>
        <begin position="197"/>
        <end position="295"/>
    </location>
</feature>
<dbReference type="PRINTS" id="PR00032">
    <property type="entry name" value="HTHARAC"/>
</dbReference>
<dbReference type="AlphaFoldDB" id="A0AAD1DUR8"/>
<dbReference type="Gene3D" id="2.60.120.10">
    <property type="entry name" value="Jelly Rolls"/>
    <property type="match status" value="1"/>
</dbReference>
<evidence type="ECO:0000256" key="2">
    <source>
        <dbReference type="ARBA" id="ARBA00023125"/>
    </source>
</evidence>
<dbReference type="Proteomes" id="UP000269015">
    <property type="component" value="Chromosome"/>
</dbReference>
<dbReference type="SUPFAM" id="SSF46689">
    <property type="entry name" value="Homeodomain-like"/>
    <property type="match status" value="1"/>
</dbReference>
<keyword evidence="3" id="KW-0804">Transcription</keyword>
<dbReference type="InterPro" id="IPR020449">
    <property type="entry name" value="Tscrpt_reg_AraC-type_HTH"/>
</dbReference>
<dbReference type="InterPro" id="IPR009057">
    <property type="entry name" value="Homeodomain-like_sf"/>
</dbReference>
<evidence type="ECO:0000256" key="1">
    <source>
        <dbReference type="ARBA" id="ARBA00023015"/>
    </source>
</evidence>
<dbReference type="Pfam" id="PF02311">
    <property type="entry name" value="AraC_binding"/>
    <property type="match status" value="1"/>
</dbReference>